<feature type="region of interest" description="Disordered" evidence="2">
    <location>
        <begin position="283"/>
        <end position="323"/>
    </location>
</feature>
<evidence type="ECO:0008006" key="5">
    <source>
        <dbReference type="Google" id="ProtNLM"/>
    </source>
</evidence>
<reference evidence="3 4" key="1">
    <citation type="submission" date="2020-04" db="EMBL/GenBank/DDBJ databases">
        <authorList>
            <person name="Alioto T."/>
            <person name="Alioto T."/>
            <person name="Gomez Garrido J."/>
        </authorList>
    </citation>
    <scope>NUCLEOTIDE SEQUENCE [LARGE SCALE GENOMIC DNA]</scope>
</reference>
<evidence type="ECO:0000313" key="4">
    <source>
        <dbReference type="Proteomes" id="UP000494165"/>
    </source>
</evidence>
<proteinExistence type="predicted"/>
<dbReference type="PANTHER" id="PTHR14972:SF8">
    <property type="entry name" value="GLUCOCORTICOID-INDUCED TRANSCRIPT 1 PROTEIN-LIKE ISOFORM X1"/>
    <property type="match status" value="1"/>
</dbReference>
<name>A0A8S1D8W7_9INSE</name>
<organism evidence="3 4">
    <name type="scientific">Cloeon dipterum</name>
    <dbReference type="NCBI Taxonomy" id="197152"/>
    <lineage>
        <taxon>Eukaryota</taxon>
        <taxon>Metazoa</taxon>
        <taxon>Ecdysozoa</taxon>
        <taxon>Arthropoda</taxon>
        <taxon>Hexapoda</taxon>
        <taxon>Insecta</taxon>
        <taxon>Pterygota</taxon>
        <taxon>Palaeoptera</taxon>
        <taxon>Ephemeroptera</taxon>
        <taxon>Pisciforma</taxon>
        <taxon>Baetidae</taxon>
        <taxon>Cloeon</taxon>
    </lineage>
</organism>
<dbReference type="PANTHER" id="PTHR14972">
    <property type="entry name" value="AGAP011572-PA"/>
    <property type="match status" value="1"/>
</dbReference>
<comment type="caution">
    <text evidence="3">The sequence shown here is derived from an EMBL/GenBank/DDBJ whole genome shotgun (WGS) entry which is preliminary data.</text>
</comment>
<gene>
    <name evidence="3" type="ORF">CLODIP_2_CD09360</name>
</gene>
<evidence type="ECO:0000313" key="3">
    <source>
        <dbReference type="EMBL" id="CAB3378767.1"/>
    </source>
</evidence>
<dbReference type="Proteomes" id="UP000494165">
    <property type="component" value="Unassembled WGS sequence"/>
</dbReference>
<evidence type="ECO:0000256" key="2">
    <source>
        <dbReference type="SAM" id="MobiDB-lite"/>
    </source>
</evidence>
<dbReference type="AlphaFoldDB" id="A0A8S1D8W7"/>
<dbReference type="OrthoDB" id="10037581at2759"/>
<feature type="region of interest" description="Disordered" evidence="2">
    <location>
        <begin position="141"/>
        <end position="198"/>
    </location>
</feature>
<feature type="compositionally biased region" description="Polar residues" evidence="2">
    <location>
        <begin position="360"/>
        <end position="375"/>
    </location>
</feature>
<protein>
    <recommendedName>
        <fullName evidence="5">Glucocorticoid-induced transcript 1 protein</fullName>
    </recommendedName>
</protein>
<feature type="compositionally biased region" description="Low complexity" evidence="2">
    <location>
        <begin position="261"/>
        <end position="273"/>
    </location>
</feature>
<dbReference type="InterPro" id="IPR026642">
    <property type="entry name" value="Glcci1/FAM117"/>
</dbReference>
<feature type="compositionally biased region" description="Low complexity" evidence="2">
    <location>
        <begin position="170"/>
        <end position="198"/>
    </location>
</feature>
<evidence type="ECO:0000256" key="1">
    <source>
        <dbReference type="ARBA" id="ARBA00022553"/>
    </source>
</evidence>
<keyword evidence="1" id="KW-0597">Phosphoprotein</keyword>
<accession>A0A8S1D8W7</accession>
<sequence>MQQSPTKSNGPMRATLPMASLLRTNSKLGGGGGSPCSSPVWRQAMVSPAALDAALSSGQRSPGSACQPKTATATKAMRRTASLDAIYLKGQWPPEGLRMYCGHILVDKATQTSEDWICEQRRPSRFVDSYDDKLEKYIRHRLQQKSSGSRERGNPVAADHSVLSSSQLNSVCSPVLPSSPTLSPASAIPIPSASKPAVPRMRNSIEGLNQEIERLVLKTDEDLHQDKDKACQSTPDGHKAPLAEMLRSTRSVNTQTPAYDSTPSSGPPSCGSMSPVVLGCMDFSRPASGARGGGSTGSSPEPPRFGTSPHINRFLAREPPDGCEKVSTKVIIEDKKPAIDISKLDYGTLKPSATFQLKPSQGSAFQPLSQGSAFQPLSRMPDPDEGLLDEAAGGGCEPQEEQQQ</sequence>
<keyword evidence="4" id="KW-1185">Reference proteome</keyword>
<feature type="region of interest" description="Disordered" evidence="2">
    <location>
        <begin position="254"/>
        <end position="273"/>
    </location>
</feature>
<dbReference type="Pfam" id="PF15388">
    <property type="entry name" value="FAM117"/>
    <property type="match status" value="1"/>
</dbReference>
<feature type="region of interest" description="Disordered" evidence="2">
    <location>
        <begin position="360"/>
        <end position="404"/>
    </location>
</feature>
<dbReference type="EMBL" id="CADEPI010000172">
    <property type="protein sequence ID" value="CAB3378767.1"/>
    <property type="molecule type" value="Genomic_DNA"/>
</dbReference>